<dbReference type="PANTHER" id="PTHR43433">
    <property type="entry name" value="HYDROLASE, ALPHA/BETA FOLD FAMILY PROTEIN"/>
    <property type="match status" value="1"/>
</dbReference>
<dbReference type="PANTHER" id="PTHR43433:SF5">
    <property type="entry name" value="AB HYDROLASE-1 DOMAIN-CONTAINING PROTEIN"/>
    <property type="match status" value="1"/>
</dbReference>
<dbReference type="EMBL" id="JBHTFQ010000002">
    <property type="protein sequence ID" value="MFC7703677.1"/>
    <property type="molecule type" value="Genomic_DNA"/>
</dbReference>
<keyword evidence="3" id="KW-0378">Hydrolase</keyword>
<evidence type="ECO:0000259" key="2">
    <source>
        <dbReference type="Pfam" id="PF00561"/>
    </source>
</evidence>
<dbReference type="Gene3D" id="3.40.50.1820">
    <property type="entry name" value="alpha/beta hydrolase"/>
    <property type="match status" value="1"/>
</dbReference>
<evidence type="ECO:0000313" key="3">
    <source>
        <dbReference type="EMBL" id="MFC7703677.1"/>
    </source>
</evidence>
<proteinExistence type="predicted"/>
<comment type="caution">
    <text evidence="3">The sequence shown here is derived from an EMBL/GenBank/DDBJ whole genome shotgun (WGS) entry which is preliminary data.</text>
</comment>
<dbReference type="InterPro" id="IPR050471">
    <property type="entry name" value="AB_hydrolase"/>
</dbReference>
<feature type="chain" id="PRO_5046557887" evidence="1">
    <location>
        <begin position="36"/>
        <end position="329"/>
    </location>
</feature>
<accession>A0ABW2UG81</accession>
<dbReference type="RefSeq" id="WP_377400421.1">
    <property type="nucleotide sequence ID" value="NZ_JBHTFQ010000002.1"/>
</dbReference>
<reference evidence="4" key="1">
    <citation type="journal article" date="2019" name="Int. J. Syst. Evol. Microbiol.">
        <title>The Global Catalogue of Microorganisms (GCM) 10K type strain sequencing project: providing services to taxonomists for standard genome sequencing and annotation.</title>
        <authorList>
            <consortium name="The Broad Institute Genomics Platform"/>
            <consortium name="The Broad Institute Genome Sequencing Center for Infectious Disease"/>
            <person name="Wu L."/>
            <person name="Ma J."/>
        </authorList>
    </citation>
    <scope>NUCLEOTIDE SEQUENCE [LARGE SCALE GENOMIC DNA]</scope>
    <source>
        <strain evidence="4">CGMCC 1.12750</strain>
    </source>
</reference>
<evidence type="ECO:0000313" key="4">
    <source>
        <dbReference type="Proteomes" id="UP001596516"/>
    </source>
</evidence>
<gene>
    <name evidence="3" type="ORF">ACFQXB_05670</name>
</gene>
<keyword evidence="4" id="KW-1185">Reference proteome</keyword>
<feature type="signal peptide" evidence="1">
    <location>
        <begin position="1"/>
        <end position="35"/>
    </location>
</feature>
<dbReference type="InterPro" id="IPR000639">
    <property type="entry name" value="Epox_hydrolase-like"/>
</dbReference>
<dbReference type="InterPro" id="IPR029058">
    <property type="entry name" value="AB_hydrolase_fold"/>
</dbReference>
<evidence type="ECO:0000256" key="1">
    <source>
        <dbReference type="SAM" id="SignalP"/>
    </source>
</evidence>
<feature type="domain" description="AB hydrolase-1" evidence="2">
    <location>
        <begin position="73"/>
        <end position="311"/>
    </location>
</feature>
<dbReference type="PRINTS" id="PR00111">
    <property type="entry name" value="ABHYDROLASE"/>
</dbReference>
<dbReference type="GO" id="GO:0016787">
    <property type="term" value="F:hydrolase activity"/>
    <property type="evidence" value="ECO:0007669"/>
    <property type="project" value="UniProtKB-KW"/>
</dbReference>
<organism evidence="3 4">
    <name type="scientific">Plastorhodobacter daqingensis</name>
    <dbReference type="NCBI Taxonomy" id="1387281"/>
    <lineage>
        <taxon>Bacteria</taxon>
        <taxon>Pseudomonadati</taxon>
        <taxon>Pseudomonadota</taxon>
        <taxon>Alphaproteobacteria</taxon>
        <taxon>Rhodobacterales</taxon>
        <taxon>Paracoccaceae</taxon>
        <taxon>Plastorhodobacter</taxon>
    </lineage>
</organism>
<name>A0ABW2UG81_9RHOB</name>
<dbReference type="SUPFAM" id="SSF53474">
    <property type="entry name" value="alpha/beta-Hydrolases"/>
    <property type="match status" value="1"/>
</dbReference>
<dbReference type="Proteomes" id="UP001596516">
    <property type="component" value="Unassembled WGS sequence"/>
</dbReference>
<dbReference type="InterPro" id="IPR000073">
    <property type="entry name" value="AB_hydrolase_1"/>
</dbReference>
<sequence>MHMPPPHRRIRNRRRVLPRGLLPVLALAVAGVASAAYTRRKSAEAEAENPPTGRFVHVDGMRLHYVERGSGQPLVLIHGNTMMGLDFLLSDLVRMAQPHYRVIVIDRPGYGHSSPPRDARGWTPERQAQVIHQALRRIGVDEALVVGHSWGAMVAAALALNHPQMVRGLVLESGYYFPRPRFDILMRAPNVAPVLGGMLRHSVSPVVHRMAWPLMARMLFAPAPVPRHFWRFPAWMAFRPEQLRAQAAEMAGILAAAERLAPRYADLEVPLVILAGRDDAFVRTADHSARLAALLPQAEFRQFAGVGHMMHHLIPQEILAAVATVNRER</sequence>
<dbReference type="PRINTS" id="PR00412">
    <property type="entry name" value="EPOXHYDRLASE"/>
</dbReference>
<protein>
    <submittedName>
        <fullName evidence="3">Alpha/beta fold hydrolase</fullName>
    </submittedName>
</protein>
<keyword evidence="1" id="KW-0732">Signal</keyword>
<dbReference type="Pfam" id="PF00561">
    <property type="entry name" value="Abhydrolase_1"/>
    <property type="match status" value="1"/>
</dbReference>